<sequence>TLLDNVSLEDTQQASSQSAVTGSRLVWGSKDNRSNASSRLGWGSKESKVMVESVEAWDSTLSAYALPNMDPLPASDFPPIKGVTCFCHDISMEGKTEHDGSVRFCAMKKRMMHIFSIRDKWVEEAAWDVGARAWDVAMAKLPKGYWYLCRRVELPYVVALLRNNHIEVHNIMDQKLVQSFQLATKSRTISTGPGIKVDAILDNATLDANHVDKALELADQAISTATPENVYGERMASFNHFFGFIYLGETLFDLALPLFEKGKIDPRVLIRFFSEMRDVLDENEPVNIYSGVKEVADRLGSIEDIVSGTMIKNYDPHIKPDIETAPATQKLSKILITNAKEMLQKFLTWDREQRKSSGKVLTKEDKAILKAVDNALVRLYSETNSVDLLRNLLEGDNQCDLDLCKKILEDHKEYRKALEIWKSLIDQKNSNQDFPDGLQKMADFLAKSSDQEFFWEHASWVIHRDEIIGAKIFTRQDSKKHLHIDPNVVIKELRSVGKSGLKVYLEYLITSRKSQEEEHHTEYALLCIKGLQAELLREEVQSKFEVLTDSFVKRKGTRQTYLSFLNGQPTDDTLSQARTKLMTFMQTSTRLNAEEVLTKLKEIEVLKAELAIVFGKLGQHETALRILINDLKDYRGAEIYCLHAGRMIGMINKSTSKKYIDKKISEEKSQFATRRDLFLTLLKVYLEMENRDEIVDIIIHLLNTQAVYMDIMEVLSLLPKYWSVEMLNEFLIRSLRKNYHEYREGQILKGLCRGENTMITHELFQKYKEIGPIIITQNVVCAACKKHISGAGFKRLPNSDIVHVRCGVDDEHGEGSDVAEYEDLIDVDRSLPLGAS</sequence>
<dbReference type="Proteomes" id="UP000789525">
    <property type="component" value="Unassembled WGS sequence"/>
</dbReference>
<keyword evidence="2" id="KW-1185">Reference proteome</keyword>
<organism evidence="1 2">
    <name type="scientific">Acaulospora colombiana</name>
    <dbReference type="NCBI Taxonomy" id="27376"/>
    <lineage>
        <taxon>Eukaryota</taxon>
        <taxon>Fungi</taxon>
        <taxon>Fungi incertae sedis</taxon>
        <taxon>Mucoromycota</taxon>
        <taxon>Glomeromycotina</taxon>
        <taxon>Glomeromycetes</taxon>
        <taxon>Diversisporales</taxon>
        <taxon>Acaulosporaceae</taxon>
        <taxon>Acaulospora</taxon>
    </lineage>
</organism>
<accession>A0ACA9M9R9</accession>
<evidence type="ECO:0000313" key="1">
    <source>
        <dbReference type="EMBL" id="CAG8578176.1"/>
    </source>
</evidence>
<evidence type="ECO:0000313" key="2">
    <source>
        <dbReference type="Proteomes" id="UP000789525"/>
    </source>
</evidence>
<name>A0ACA9M9R9_9GLOM</name>
<dbReference type="EMBL" id="CAJVPT010011284">
    <property type="protein sequence ID" value="CAG8578176.1"/>
    <property type="molecule type" value="Genomic_DNA"/>
</dbReference>
<gene>
    <name evidence="1" type="ORF">ACOLOM_LOCUS5866</name>
</gene>
<feature type="non-terminal residue" evidence="1">
    <location>
        <position position="1"/>
    </location>
</feature>
<protein>
    <submittedName>
        <fullName evidence="1">17554_t:CDS:1</fullName>
    </submittedName>
</protein>
<reference evidence="1" key="1">
    <citation type="submission" date="2021-06" db="EMBL/GenBank/DDBJ databases">
        <authorList>
            <person name="Kallberg Y."/>
            <person name="Tangrot J."/>
            <person name="Rosling A."/>
        </authorList>
    </citation>
    <scope>NUCLEOTIDE SEQUENCE</scope>
    <source>
        <strain evidence="1">CL356</strain>
    </source>
</reference>
<proteinExistence type="predicted"/>
<comment type="caution">
    <text evidence="1">The sequence shown here is derived from an EMBL/GenBank/DDBJ whole genome shotgun (WGS) entry which is preliminary data.</text>
</comment>